<sequence length="119" mass="12601">MFDISGQPRGRGHVTQAGACVPVVIPDNAHATNAGHGAARRGEPGFVRASGRCDPVVLPENAFLDDRSHGPGAQHARGFEALRTGCGMIDLPANAHLDRSGNRWQCDRGFGFRRATDAS</sequence>
<comment type="caution">
    <text evidence="1">The sequence shown here is derived from an EMBL/GenBank/DDBJ whole genome shotgun (WGS) entry which is preliminary data.</text>
</comment>
<evidence type="ECO:0000313" key="1">
    <source>
        <dbReference type="EMBL" id="MRH22207.1"/>
    </source>
</evidence>
<protein>
    <submittedName>
        <fullName evidence="1">Uncharacterized protein</fullName>
    </submittedName>
</protein>
<organism evidence="1 2">
    <name type="scientific">Rhodovulum strictum</name>
    <dbReference type="NCBI Taxonomy" id="58314"/>
    <lineage>
        <taxon>Bacteria</taxon>
        <taxon>Pseudomonadati</taxon>
        <taxon>Pseudomonadota</taxon>
        <taxon>Alphaproteobacteria</taxon>
        <taxon>Rhodobacterales</taxon>
        <taxon>Paracoccaceae</taxon>
        <taxon>Rhodovulum</taxon>
    </lineage>
</organism>
<dbReference type="Proteomes" id="UP000466730">
    <property type="component" value="Unassembled WGS sequence"/>
</dbReference>
<gene>
    <name evidence="1" type="ORF">GH815_14550</name>
</gene>
<proteinExistence type="predicted"/>
<dbReference type="RefSeq" id="WP_170290359.1">
    <property type="nucleotide sequence ID" value="NZ_BAAADI010000040.1"/>
</dbReference>
<accession>A0A844BQH1</accession>
<keyword evidence="2" id="KW-1185">Reference proteome</keyword>
<dbReference type="AlphaFoldDB" id="A0A844BQH1"/>
<dbReference type="Gene3D" id="2.10.25.10">
    <property type="entry name" value="Laminin"/>
    <property type="match status" value="1"/>
</dbReference>
<reference evidence="1 2" key="1">
    <citation type="submission" date="2019-11" db="EMBL/GenBank/DDBJ databases">
        <title>Draft Whole-Genome sequence of the marine photosynthetic bacterium Rhodovulum strictum DSM 11289.</title>
        <authorList>
            <person name="Kyndt J.A."/>
            <person name="Meyer T.E."/>
        </authorList>
    </citation>
    <scope>NUCLEOTIDE SEQUENCE [LARGE SCALE GENOMIC DNA]</scope>
    <source>
        <strain evidence="1 2">DSM 11289</strain>
    </source>
</reference>
<evidence type="ECO:0000313" key="2">
    <source>
        <dbReference type="Proteomes" id="UP000466730"/>
    </source>
</evidence>
<name>A0A844BQH1_9RHOB</name>
<dbReference type="EMBL" id="WJPO01000026">
    <property type="protein sequence ID" value="MRH22207.1"/>
    <property type="molecule type" value="Genomic_DNA"/>
</dbReference>